<comment type="caution">
    <text evidence="1">The sequence shown here is derived from an EMBL/GenBank/DDBJ whole genome shotgun (WGS) entry which is preliminary data.</text>
</comment>
<accession>A0A397TSG4</accession>
<dbReference type="EMBL" id="QKWP01006652">
    <property type="protein sequence ID" value="RIA99866.1"/>
    <property type="molecule type" value="Genomic_DNA"/>
</dbReference>
<dbReference type="Proteomes" id="UP000266673">
    <property type="component" value="Unassembled WGS sequence"/>
</dbReference>
<organism evidence="1 2">
    <name type="scientific">Gigaspora rosea</name>
    <dbReference type="NCBI Taxonomy" id="44941"/>
    <lineage>
        <taxon>Eukaryota</taxon>
        <taxon>Fungi</taxon>
        <taxon>Fungi incertae sedis</taxon>
        <taxon>Mucoromycota</taxon>
        <taxon>Glomeromycotina</taxon>
        <taxon>Glomeromycetes</taxon>
        <taxon>Diversisporales</taxon>
        <taxon>Gigasporaceae</taxon>
        <taxon>Gigaspora</taxon>
    </lineage>
</organism>
<name>A0A397TSG4_9GLOM</name>
<protein>
    <submittedName>
        <fullName evidence="1">Uncharacterized protein</fullName>
    </submittedName>
</protein>
<evidence type="ECO:0000313" key="1">
    <source>
        <dbReference type="EMBL" id="RIA99866.1"/>
    </source>
</evidence>
<sequence length="207" mass="22489">MKPEIVLAVAPSTPNTLQVAYERAKAYESACQQNLPYTSAFMSTLYSLAIFSHSVLGSSISNSNSDAAIDKLTDAFNKMLQQLQECQPSATGNFSRLVCYKCAPNSSYNLGPNFTLVVPNVAAANASNAILHLNANSSSASVNQQQEALQALLSLAANLPAVNNSNNREQNHQPSYVNIADVDVPFFATSTRTNKHRHKHQRKDDED</sequence>
<reference evidence="1 2" key="1">
    <citation type="submission" date="2018-06" db="EMBL/GenBank/DDBJ databases">
        <title>Comparative genomics reveals the genomic features of Rhizophagus irregularis, R. cerebriforme, R. diaphanum and Gigaspora rosea, and their symbiotic lifestyle signature.</title>
        <authorList>
            <person name="Morin E."/>
            <person name="San Clemente H."/>
            <person name="Chen E.C.H."/>
            <person name="De La Providencia I."/>
            <person name="Hainaut M."/>
            <person name="Kuo A."/>
            <person name="Kohler A."/>
            <person name="Murat C."/>
            <person name="Tang N."/>
            <person name="Roy S."/>
            <person name="Loubradou J."/>
            <person name="Henrissat B."/>
            <person name="Grigoriev I.V."/>
            <person name="Corradi N."/>
            <person name="Roux C."/>
            <person name="Martin F.M."/>
        </authorList>
    </citation>
    <scope>NUCLEOTIDE SEQUENCE [LARGE SCALE GENOMIC DNA]</scope>
    <source>
        <strain evidence="1 2">DAOM 194757</strain>
    </source>
</reference>
<proteinExistence type="predicted"/>
<dbReference type="OrthoDB" id="2486002at2759"/>
<evidence type="ECO:0000313" key="2">
    <source>
        <dbReference type="Proteomes" id="UP000266673"/>
    </source>
</evidence>
<dbReference type="AlphaFoldDB" id="A0A397TSG4"/>
<keyword evidence="2" id="KW-1185">Reference proteome</keyword>
<gene>
    <name evidence="1" type="ORF">C2G38_2237040</name>
</gene>